<keyword evidence="7" id="KW-0732">Signal</keyword>
<dbReference type="PRINTS" id="PR01703">
    <property type="entry name" value="MNSODISMTASE"/>
</dbReference>
<name>A0A379MUV6_9BACT</name>
<evidence type="ECO:0000313" key="10">
    <source>
        <dbReference type="EMBL" id="SUE34670.1"/>
    </source>
</evidence>
<keyword evidence="4 6" id="KW-0560">Oxidoreductase</keyword>
<dbReference type="Gene3D" id="3.55.40.20">
    <property type="entry name" value="Iron/manganese superoxide dismutase, C-terminal domain"/>
    <property type="match status" value="1"/>
</dbReference>
<dbReference type="Proteomes" id="UP000255233">
    <property type="component" value="Unassembled WGS sequence"/>
</dbReference>
<evidence type="ECO:0000259" key="9">
    <source>
        <dbReference type="Pfam" id="PF02777"/>
    </source>
</evidence>
<dbReference type="InterPro" id="IPR019831">
    <property type="entry name" value="Mn/Fe_SOD_N"/>
</dbReference>
<feature type="binding site" evidence="5">
    <location>
        <position position="51"/>
    </location>
    <ligand>
        <name>Mn(2+)</name>
        <dbReference type="ChEBI" id="CHEBI:29035"/>
    </ligand>
</feature>
<feature type="domain" description="Manganese/iron superoxide dismutase C-terminal" evidence="9">
    <location>
        <begin position="114"/>
        <end position="214"/>
    </location>
</feature>
<dbReference type="STRING" id="880526.GCA_000427365_01915"/>
<dbReference type="PROSITE" id="PS00088">
    <property type="entry name" value="SOD_MN"/>
    <property type="match status" value="1"/>
</dbReference>
<dbReference type="FunFam" id="3.55.40.20:FF:000001">
    <property type="entry name" value="Superoxide dismutase"/>
    <property type="match status" value="1"/>
</dbReference>
<evidence type="ECO:0000256" key="7">
    <source>
        <dbReference type="SAM" id="SignalP"/>
    </source>
</evidence>
<dbReference type="PIRSF" id="PIRSF000349">
    <property type="entry name" value="SODismutase"/>
    <property type="match status" value="1"/>
</dbReference>
<evidence type="ECO:0000256" key="6">
    <source>
        <dbReference type="RuleBase" id="RU000414"/>
    </source>
</evidence>
<feature type="binding site" evidence="5">
    <location>
        <position position="99"/>
    </location>
    <ligand>
        <name>Mn(2+)</name>
        <dbReference type="ChEBI" id="CHEBI:29035"/>
    </ligand>
</feature>
<dbReference type="InterPro" id="IPR036314">
    <property type="entry name" value="SOD_C_sf"/>
</dbReference>
<dbReference type="OrthoDB" id="9803125at2"/>
<comment type="function">
    <text evidence="6">Destroys radicals which are normally produced within the cells and which are toxic to biological systems.</text>
</comment>
<organism evidence="10 11">
    <name type="scientific">Rikenella microfusus</name>
    <dbReference type="NCBI Taxonomy" id="28139"/>
    <lineage>
        <taxon>Bacteria</taxon>
        <taxon>Pseudomonadati</taxon>
        <taxon>Bacteroidota</taxon>
        <taxon>Bacteroidia</taxon>
        <taxon>Bacteroidales</taxon>
        <taxon>Rikenellaceae</taxon>
        <taxon>Rikenella</taxon>
    </lineage>
</organism>
<proteinExistence type="inferred from homology"/>
<dbReference type="EC" id="1.15.1.1" evidence="2 6"/>
<dbReference type="SUPFAM" id="SSF46609">
    <property type="entry name" value="Fe,Mn superoxide dismutase (SOD), N-terminal domain"/>
    <property type="match status" value="1"/>
</dbReference>
<comment type="catalytic activity">
    <reaction evidence="6">
        <text>2 superoxide + 2 H(+) = H2O2 + O2</text>
        <dbReference type="Rhea" id="RHEA:20696"/>
        <dbReference type="ChEBI" id="CHEBI:15378"/>
        <dbReference type="ChEBI" id="CHEBI:15379"/>
        <dbReference type="ChEBI" id="CHEBI:16240"/>
        <dbReference type="ChEBI" id="CHEBI:18421"/>
        <dbReference type="EC" id="1.15.1.1"/>
    </reaction>
</comment>
<evidence type="ECO:0000256" key="1">
    <source>
        <dbReference type="ARBA" id="ARBA00008714"/>
    </source>
</evidence>
<feature type="chain" id="PRO_5016771907" description="Superoxide dismutase" evidence="7">
    <location>
        <begin position="22"/>
        <end position="219"/>
    </location>
</feature>
<feature type="binding site" evidence="5">
    <location>
        <position position="182"/>
    </location>
    <ligand>
        <name>Mn(2+)</name>
        <dbReference type="ChEBI" id="CHEBI:29035"/>
    </ligand>
</feature>
<evidence type="ECO:0000256" key="5">
    <source>
        <dbReference type="PIRSR" id="PIRSR000349-1"/>
    </source>
</evidence>
<protein>
    <recommendedName>
        <fullName evidence="2 6">Superoxide dismutase</fullName>
        <ecNumber evidence="2 6">1.15.1.1</ecNumber>
    </recommendedName>
</protein>
<comment type="similarity">
    <text evidence="1 6">Belongs to the iron/manganese superoxide dismutase family.</text>
</comment>
<evidence type="ECO:0000256" key="4">
    <source>
        <dbReference type="ARBA" id="ARBA00023002"/>
    </source>
</evidence>
<evidence type="ECO:0000313" key="11">
    <source>
        <dbReference type="Proteomes" id="UP000255233"/>
    </source>
</evidence>
<feature type="signal peptide" evidence="7">
    <location>
        <begin position="1"/>
        <end position="21"/>
    </location>
</feature>
<gene>
    <name evidence="10" type="primary">sodB_2</name>
    <name evidence="10" type="ORF">NCTC11190_01903</name>
</gene>
<dbReference type="Gene3D" id="1.10.287.990">
    <property type="entry name" value="Fe,Mn superoxide dismutase (SOD) domain"/>
    <property type="match status" value="1"/>
</dbReference>
<sequence length="219" mass="24279">MKKHLLLCALALGSAILTVSAQTVRKHEMTPLPYALDALAPAMSEETLEYHYGKHYKAYIDNLNALLPGSPYAALSLEEIVTKAPDGPIFNNAGQALNHRLFFLGMSPAPQSRPDGALAQAIDKAFGSFEQFQAQFAKAAAGLFGSGWAWLAADKAGNLSITTEPNAGNPLRYGLTPLLGLDVWEHAYYLDYRNRRTDYIANYWDLVDWKIIGERYDRR</sequence>
<dbReference type="InterPro" id="IPR001189">
    <property type="entry name" value="Mn/Fe_SOD"/>
</dbReference>
<dbReference type="GO" id="GO:0004784">
    <property type="term" value="F:superoxide dismutase activity"/>
    <property type="evidence" value="ECO:0007669"/>
    <property type="project" value="UniProtKB-EC"/>
</dbReference>
<reference evidence="10 11" key="1">
    <citation type="submission" date="2018-06" db="EMBL/GenBank/DDBJ databases">
        <authorList>
            <consortium name="Pathogen Informatics"/>
            <person name="Doyle S."/>
        </authorList>
    </citation>
    <scope>NUCLEOTIDE SEQUENCE [LARGE SCALE GENOMIC DNA]</scope>
    <source>
        <strain evidence="10 11">NCTC11190</strain>
    </source>
</reference>
<dbReference type="GO" id="GO:0005737">
    <property type="term" value="C:cytoplasm"/>
    <property type="evidence" value="ECO:0007669"/>
    <property type="project" value="TreeGrafter"/>
</dbReference>
<dbReference type="Pfam" id="PF00081">
    <property type="entry name" value="Sod_Fe_N"/>
    <property type="match status" value="1"/>
</dbReference>
<keyword evidence="11" id="KW-1185">Reference proteome</keyword>
<feature type="domain" description="Manganese/iron superoxide dismutase N-terminal" evidence="8">
    <location>
        <begin position="26"/>
        <end position="107"/>
    </location>
</feature>
<dbReference type="Pfam" id="PF02777">
    <property type="entry name" value="Sod_Fe_C"/>
    <property type="match status" value="1"/>
</dbReference>
<evidence type="ECO:0000256" key="3">
    <source>
        <dbReference type="ARBA" id="ARBA00022723"/>
    </source>
</evidence>
<dbReference type="AlphaFoldDB" id="A0A379MUV6"/>
<dbReference type="PANTHER" id="PTHR43595">
    <property type="entry name" value="37S RIBOSOMAL PROTEIN S26, MITOCHONDRIAL"/>
    <property type="match status" value="1"/>
</dbReference>
<dbReference type="InterPro" id="IPR036324">
    <property type="entry name" value="Mn/Fe_SOD_N_sf"/>
</dbReference>
<evidence type="ECO:0000259" key="8">
    <source>
        <dbReference type="Pfam" id="PF00081"/>
    </source>
</evidence>
<dbReference type="PANTHER" id="PTHR43595:SF2">
    <property type="entry name" value="SMALL RIBOSOMAL SUBUNIT PROTEIN MS42"/>
    <property type="match status" value="1"/>
</dbReference>
<dbReference type="SUPFAM" id="SSF54719">
    <property type="entry name" value="Fe,Mn superoxide dismutase (SOD), C-terminal domain"/>
    <property type="match status" value="1"/>
</dbReference>
<dbReference type="EMBL" id="UGVL01000001">
    <property type="protein sequence ID" value="SUE34670.1"/>
    <property type="molecule type" value="Genomic_DNA"/>
</dbReference>
<evidence type="ECO:0000256" key="2">
    <source>
        <dbReference type="ARBA" id="ARBA00012682"/>
    </source>
</evidence>
<dbReference type="InterPro" id="IPR019832">
    <property type="entry name" value="Mn/Fe_SOD_C"/>
</dbReference>
<dbReference type="InterPro" id="IPR019833">
    <property type="entry name" value="Mn/Fe_SOD_BS"/>
</dbReference>
<feature type="binding site" evidence="5">
    <location>
        <position position="186"/>
    </location>
    <ligand>
        <name>Mn(2+)</name>
        <dbReference type="ChEBI" id="CHEBI:29035"/>
    </ligand>
</feature>
<accession>A0A379MUV6</accession>
<dbReference type="GO" id="GO:0046872">
    <property type="term" value="F:metal ion binding"/>
    <property type="evidence" value="ECO:0007669"/>
    <property type="project" value="UniProtKB-KW"/>
</dbReference>
<keyword evidence="3 5" id="KW-0479">Metal-binding</keyword>